<evidence type="ECO:0000256" key="3">
    <source>
        <dbReference type="ARBA" id="ARBA00022525"/>
    </source>
</evidence>
<dbReference type="GO" id="GO:0005615">
    <property type="term" value="C:extracellular space"/>
    <property type="evidence" value="ECO:0007669"/>
    <property type="project" value="TreeGrafter"/>
</dbReference>
<dbReference type="InterPro" id="IPR013818">
    <property type="entry name" value="Lipase"/>
</dbReference>
<evidence type="ECO:0000256" key="1">
    <source>
        <dbReference type="ARBA" id="ARBA00004613"/>
    </source>
</evidence>
<organism evidence="8 9">
    <name type="scientific">Oedothorax gibbosus</name>
    <dbReference type="NCBI Taxonomy" id="931172"/>
    <lineage>
        <taxon>Eukaryota</taxon>
        <taxon>Metazoa</taxon>
        <taxon>Ecdysozoa</taxon>
        <taxon>Arthropoda</taxon>
        <taxon>Chelicerata</taxon>
        <taxon>Arachnida</taxon>
        <taxon>Araneae</taxon>
        <taxon>Araneomorphae</taxon>
        <taxon>Entelegynae</taxon>
        <taxon>Araneoidea</taxon>
        <taxon>Linyphiidae</taxon>
        <taxon>Erigoninae</taxon>
        <taxon>Oedothorax</taxon>
    </lineage>
</organism>
<gene>
    <name evidence="8" type="ORF">JTE90_008782</name>
</gene>
<dbReference type="PANTHER" id="PTHR11610">
    <property type="entry name" value="LIPASE"/>
    <property type="match status" value="1"/>
</dbReference>
<comment type="subcellular location">
    <subcellularLocation>
        <location evidence="1">Secreted</location>
    </subcellularLocation>
</comment>
<dbReference type="InterPro" id="IPR029058">
    <property type="entry name" value="AB_hydrolase_fold"/>
</dbReference>
<dbReference type="InterPro" id="IPR033906">
    <property type="entry name" value="Lipase_N"/>
</dbReference>
<feature type="chain" id="PRO_5043406289" description="Lipase domain-containing protein" evidence="6">
    <location>
        <begin position="22"/>
        <end position="365"/>
    </location>
</feature>
<dbReference type="EMBL" id="JAFNEN010000153">
    <property type="protein sequence ID" value="KAG8191718.1"/>
    <property type="molecule type" value="Genomic_DNA"/>
</dbReference>
<evidence type="ECO:0000256" key="2">
    <source>
        <dbReference type="ARBA" id="ARBA00010701"/>
    </source>
</evidence>
<keyword evidence="3" id="KW-0964">Secreted</keyword>
<dbReference type="GO" id="GO:0016298">
    <property type="term" value="F:lipase activity"/>
    <property type="evidence" value="ECO:0007669"/>
    <property type="project" value="InterPro"/>
</dbReference>
<keyword evidence="9" id="KW-1185">Reference proteome</keyword>
<dbReference type="SUPFAM" id="SSF53474">
    <property type="entry name" value="alpha/beta-Hydrolases"/>
    <property type="match status" value="1"/>
</dbReference>
<dbReference type="CDD" id="cd00707">
    <property type="entry name" value="Pancreat_lipase_like"/>
    <property type="match status" value="1"/>
</dbReference>
<dbReference type="AlphaFoldDB" id="A0AAV6V7L6"/>
<name>A0AAV6V7L6_9ARAC</name>
<dbReference type="GO" id="GO:0016042">
    <property type="term" value="P:lipid catabolic process"/>
    <property type="evidence" value="ECO:0007669"/>
    <property type="project" value="TreeGrafter"/>
</dbReference>
<keyword evidence="6" id="KW-0732">Signal</keyword>
<comment type="similarity">
    <text evidence="2 4">Belongs to the AB hydrolase superfamily. Lipase family.</text>
</comment>
<feature type="signal peptide" evidence="6">
    <location>
        <begin position="1"/>
        <end position="21"/>
    </location>
</feature>
<dbReference type="Pfam" id="PF00151">
    <property type="entry name" value="Lipase"/>
    <property type="match status" value="1"/>
</dbReference>
<evidence type="ECO:0000256" key="6">
    <source>
        <dbReference type="SAM" id="SignalP"/>
    </source>
</evidence>
<sequence>MWISLAAYVQILFKCIQIGETAMSSEFPEKCYPTLGCFPTGPQFYDPPECADSPLPFDLNYIDTDFLLFTTSNPKNPITFKFDNQSLPELPFDKKLDTKVIVHGYYSLLPQNSSYHEMKDALLKQGSYNVVLVNWTSSNQPPYTQAVANARVVAAQLAHVINTLEITRGLQPSLVHLIGHSLGAHLVGFAGKRIKGFGRITGLDPAGPCFRKADSGRLHSGDAVFVDVIVTNGASYKDQGSGLYESVGDITFYPNGGRQQPGCEPPEGTPQKDRQSYINDCSHLRPVDLFTSSVVEKCRFEALSCCDYQDFTSGNCSSRLLMKKCKCSRPIEARMGLYAKKSKLQRPGERFYLSTSGSPPFCTEA</sequence>
<evidence type="ECO:0000256" key="5">
    <source>
        <dbReference type="SAM" id="MobiDB-lite"/>
    </source>
</evidence>
<protein>
    <recommendedName>
        <fullName evidence="7">Lipase domain-containing protein</fullName>
    </recommendedName>
</protein>
<evidence type="ECO:0000313" key="8">
    <source>
        <dbReference type="EMBL" id="KAG8191718.1"/>
    </source>
</evidence>
<dbReference type="InterPro" id="IPR000734">
    <property type="entry name" value="TAG_lipase"/>
</dbReference>
<evidence type="ECO:0000256" key="4">
    <source>
        <dbReference type="RuleBase" id="RU004262"/>
    </source>
</evidence>
<feature type="domain" description="Lipase" evidence="7">
    <location>
        <begin position="31"/>
        <end position="361"/>
    </location>
</feature>
<reference evidence="8 9" key="1">
    <citation type="journal article" date="2022" name="Nat. Ecol. Evol.">
        <title>A masculinizing supergene underlies an exaggerated male reproductive morph in a spider.</title>
        <authorList>
            <person name="Hendrickx F."/>
            <person name="De Corte Z."/>
            <person name="Sonet G."/>
            <person name="Van Belleghem S.M."/>
            <person name="Kostlbacher S."/>
            <person name="Vangestel C."/>
        </authorList>
    </citation>
    <scope>NUCLEOTIDE SEQUENCE [LARGE SCALE GENOMIC DNA]</scope>
    <source>
        <strain evidence="8">W744_W776</strain>
    </source>
</reference>
<evidence type="ECO:0000313" key="9">
    <source>
        <dbReference type="Proteomes" id="UP000827092"/>
    </source>
</evidence>
<accession>A0AAV6V7L6</accession>
<dbReference type="Proteomes" id="UP000827092">
    <property type="component" value="Unassembled WGS sequence"/>
</dbReference>
<dbReference type="Gene3D" id="3.40.50.1820">
    <property type="entry name" value="alpha/beta hydrolase"/>
    <property type="match status" value="1"/>
</dbReference>
<feature type="region of interest" description="Disordered" evidence="5">
    <location>
        <begin position="255"/>
        <end position="275"/>
    </location>
</feature>
<evidence type="ECO:0000259" key="7">
    <source>
        <dbReference type="Pfam" id="PF00151"/>
    </source>
</evidence>
<comment type="caution">
    <text evidence="8">The sequence shown here is derived from an EMBL/GenBank/DDBJ whole genome shotgun (WGS) entry which is preliminary data.</text>
</comment>
<proteinExistence type="inferred from homology"/>